<dbReference type="InterPro" id="IPR003744">
    <property type="entry name" value="YhhQ"/>
</dbReference>
<dbReference type="Proteomes" id="UP000033865">
    <property type="component" value="Unassembled WGS sequence"/>
</dbReference>
<dbReference type="GO" id="GO:0022857">
    <property type="term" value="F:transmembrane transporter activity"/>
    <property type="evidence" value="ECO:0007669"/>
    <property type="project" value="UniProtKB-UniRule"/>
</dbReference>
<feature type="transmembrane region" description="Helical" evidence="1">
    <location>
        <begin position="69"/>
        <end position="90"/>
    </location>
</feature>
<dbReference type="HAMAP" id="MF_02088">
    <property type="entry name" value="Q_prec_transport"/>
    <property type="match status" value="1"/>
</dbReference>
<feature type="transmembrane region" description="Helical" evidence="1">
    <location>
        <begin position="12"/>
        <end position="29"/>
    </location>
</feature>
<dbReference type="AlphaFoldDB" id="A0A0G1XY80"/>
<dbReference type="PANTHER" id="PTHR34300">
    <property type="entry name" value="QUEUOSINE PRECURSOR TRANSPORTER-RELATED"/>
    <property type="match status" value="1"/>
</dbReference>
<dbReference type="PATRIC" id="fig|1618986.3.peg.346"/>
<keyword evidence="1" id="KW-1133">Transmembrane helix</keyword>
<dbReference type="Pfam" id="PF02592">
    <property type="entry name" value="Vut_1"/>
    <property type="match status" value="1"/>
</dbReference>
<name>A0A0G1XY80_9BACT</name>
<organism evidence="2 3">
    <name type="scientific">Candidatus Uhrbacteria bacterium GW2011_GWC2_53_7</name>
    <dbReference type="NCBI Taxonomy" id="1618986"/>
    <lineage>
        <taxon>Bacteria</taxon>
        <taxon>Candidatus Uhriibacteriota</taxon>
    </lineage>
</organism>
<dbReference type="PANTHER" id="PTHR34300:SF2">
    <property type="entry name" value="QUEUOSINE PRECURSOR TRANSPORTER-RELATED"/>
    <property type="match status" value="1"/>
</dbReference>
<accession>A0A0G1XY80</accession>
<reference evidence="2 3" key="1">
    <citation type="journal article" date="2015" name="Nature">
        <title>rRNA introns, odd ribosomes, and small enigmatic genomes across a large radiation of phyla.</title>
        <authorList>
            <person name="Brown C.T."/>
            <person name="Hug L.A."/>
            <person name="Thomas B.C."/>
            <person name="Sharon I."/>
            <person name="Castelle C.J."/>
            <person name="Singh A."/>
            <person name="Wilkins M.J."/>
            <person name="Williams K.H."/>
            <person name="Banfield J.F."/>
        </authorList>
    </citation>
    <scope>NUCLEOTIDE SEQUENCE [LARGE SCALE GENOMIC DNA]</scope>
</reference>
<feature type="transmembrane region" description="Helical" evidence="1">
    <location>
        <begin position="35"/>
        <end position="57"/>
    </location>
</feature>
<dbReference type="GO" id="GO:0005886">
    <property type="term" value="C:plasma membrane"/>
    <property type="evidence" value="ECO:0007669"/>
    <property type="project" value="UniProtKB-SubCell"/>
</dbReference>
<comment type="caution">
    <text evidence="2">The sequence shown here is derived from an EMBL/GenBank/DDBJ whole genome shotgun (WGS) entry which is preliminary data.</text>
</comment>
<protein>
    <recommendedName>
        <fullName evidence="1">Probable queuosine precursor transporter</fullName>
        <shortName evidence="1">Q precursor transporter</shortName>
    </recommendedName>
</protein>
<gene>
    <name evidence="2" type="ORF">UY82_C0029G0005</name>
</gene>
<evidence type="ECO:0000313" key="3">
    <source>
        <dbReference type="Proteomes" id="UP000033865"/>
    </source>
</evidence>
<evidence type="ECO:0000313" key="2">
    <source>
        <dbReference type="EMBL" id="KKW36098.1"/>
    </source>
</evidence>
<comment type="subcellular location">
    <subcellularLocation>
        <location evidence="1">Cell membrane</location>
        <topology evidence="1">Multi-pass membrane protein</topology>
    </subcellularLocation>
</comment>
<proteinExistence type="inferred from homology"/>
<dbReference type="EMBL" id="LCRN01000029">
    <property type="protein sequence ID" value="KKW36098.1"/>
    <property type="molecule type" value="Genomic_DNA"/>
</dbReference>
<comment type="function">
    <text evidence="1">Involved in the import of queuosine (Q) precursors, required for Q precursor salvage.</text>
</comment>
<keyword evidence="1" id="KW-0813">Transport</keyword>
<dbReference type="NCBIfam" id="TIGR00697">
    <property type="entry name" value="queuosine precursor transporter"/>
    <property type="match status" value="1"/>
</dbReference>
<keyword evidence="1" id="KW-1003">Cell membrane</keyword>
<feature type="transmembrane region" description="Helical" evidence="1">
    <location>
        <begin position="177"/>
        <end position="203"/>
    </location>
</feature>
<feature type="transmembrane region" description="Helical" evidence="1">
    <location>
        <begin position="152"/>
        <end position="171"/>
    </location>
</feature>
<comment type="similarity">
    <text evidence="1">Belongs to the vitamin uptake transporter (VUT/ECF) (TC 2.A.88) family. Q precursor transporter subfamily.</text>
</comment>
<evidence type="ECO:0000256" key="1">
    <source>
        <dbReference type="HAMAP-Rule" id="MF_02088"/>
    </source>
</evidence>
<keyword evidence="1" id="KW-0812">Transmembrane</keyword>
<keyword evidence="1" id="KW-0472">Membrane</keyword>
<sequence length="211" mass="23768">MKFTLTQVDKINLFLCVFVTMLVGMNLLGTKVVTIFGISTSVAIFMYPISFLITDVIEEVFGPKLARQFVAVGIFAIVLTMIFATIFVALPPAERYTSNDAYTTVFTQSLRIGIASVVAFIIAQFHDVWAFNFWKGKTNGRFLWLRNNASTMVSQAIDTLLFMFIAFYQVAPKFTVGFILTIALPYYLLKIAMAALDTPFVYLGARWLKKK</sequence>
<feature type="transmembrane region" description="Helical" evidence="1">
    <location>
        <begin position="110"/>
        <end position="131"/>
    </location>
</feature>